<protein>
    <submittedName>
        <fullName evidence="1">Uncharacterized protein</fullName>
    </submittedName>
</protein>
<dbReference type="KEGG" id="vg:63911868"/>
<dbReference type="RefSeq" id="YP_010051125.1">
    <property type="nucleotide sequence ID" value="NC_054438.1"/>
</dbReference>
<reference evidence="1 2" key="1">
    <citation type="submission" date="2020-06" db="EMBL/GenBank/DDBJ databases">
        <authorList>
            <person name="Moran J."/>
            <person name="Kenna M."/>
            <person name="Ware V."/>
            <person name="Garlena R.A."/>
            <person name="Russell D.A."/>
            <person name="Pope W.H."/>
            <person name="Jacobs-Sera D."/>
            <person name="Hatfull G.F."/>
        </authorList>
    </citation>
    <scope>NUCLEOTIDE SEQUENCE [LARGE SCALE GENOMIC DNA]</scope>
</reference>
<organism evidence="1 2">
    <name type="scientific">Gordonia phage TZGordon</name>
    <dbReference type="NCBI Taxonomy" id="2744004"/>
    <lineage>
        <taxon>Viruses</taxon>
        <taxon>Duplodnaviria</taxon>
        <taxon>Heunggongvirae</taxon>
        <taxon>Uroviricota</taxon>
        <taxon>Caudoviricetes</taxon>
        <taxon>Ruthgordonvirinae</taxon>
        <taxon>Vendettavirus</taxon>
        <taxon>Vendettavirus tzgordon</taxon>
    </lineage>
</organism>
<evidence type="ECO:0000313" key="2">
    <source>
        <dbReference type="Proteomes" id="UP000509569"/>
    </source>
</evidence>
<sequence length="72" mass="8183">MTNEERAKMTEQRNAERFAEWEAGGRRVRLGMARTVHVWGKGATECGRKPRPGQQRRTLDPVECKRCAKAAA</sequence>
<dbReference type="GeneID" id="63911868"/>
<name>A0A6N0A8I0_9CAUD</name>
<dbReference type="EMBL" id="MT553344">
    <property type="protein sequence ID" value="QKO02957.1"/>
    <property type="molecule type" value="Genomic_DNA"/>
</dbReference>
<keyword evidence="2" id="KW-1185">Reference proteome</keyword>
<proteinExistence type="predicted"/>
<accession>A0A6N0A8I0</accession>
<gene>
    <name evidence="1" type="primary">37</name>
    <name evidence="1" type="ORF">SEA_TZGORDON_37</name>
</gene>
<dbReference type="Proteomes" id="UP000509569">
    <property type="component" value="Segment"/>
</dbReference>
<evidence type="ECO:0000313" key="1">
    <source>
        <dbReference type="EMBL" id="QKO02957.1"/>
    </source>
</evidence>